<keyword evidence="1" id="KW-0175">Coiled coil</keyword>
<dbReference type="Proteomes" id="UP000837801">
    <property type="component" value="Unassembled WGS sequence"/>
</dbReference>
<dbReference type="PROSITE" id="PS50858">
    <property type="entry name" value="BSD"/>
    <property type="match status" value="1"/>
</dbReference>
<dbReference type="Pfam" id="PF03909">
    <property type="entry name" value="BSD"/>
    <property type="match status" value="1"/>
</dbReference>
<evidence type="ECO:0000313" key="4">
    <source>
        <dbReference type="EMBL" id="CAH2351514.1"/>
    </source>
</evidence>
<dbReference type="Gene3D" id="1.10.3970.10">
    <property type="entry name" value="BSD domain"/>
    <property type="match status" value="1"/>
</dbReference>
<dbReference type="InterPro" id="IPR035925">
    <property type="entry name" value="BSD_dom_sf"/>
</dbReference>
<dbReference type="PANTHER" id="PTHR16019:SF5">
    <property type="entry name" value="BSD DOMAIN-CONTAINING PROTEIN 1"/>
    <property type="match status" value="1"/>
</dbReference>
<feature type="compositionally biased region" description="Basic and acidic residues" evidence="2">
    <location>
        <begin position="263"/>
        <end position="286"/>
    </location>
</feature>
<proteinExistence type="predicted"/>
<accession>A0A9P0VXG8</accession>
<comment type="caution">
    <text evidence="4">The sequence shown here is derived from an EMBL/GenBank/DDBJ whole genome shotgun (WGS) entry which is preliminary data.</text>
</comment>
<feature type="region of interest" description="Disordered" evidence="2">
    <location>
        <begin position="1"/>
        <end position="23"/>
    </location>
</feature>
<gene>
    <name evidence="4" type="ORF">CLIB1423_03S08020</name>
</gene>
<dbReference type="GO" id="GO:0005737">
    <property type="term" value="C:cytoplasm"/>
    <property type="evidence" value="ECO:0007669"/>
    <property type="project" value="TreeGrafter"/>
</dbReference>
<reference evidence="4" key="1">
    <citation type="submission" date="2022-03" db="EMBL/GenBank/DDBJ databases">
        <authorList>
            <person name="Legras J.-L."/>
            <person name="Devillers H."/>
            <person name="Grondin C."/>
        </authorList>
    </citation>
    <scope>NUCLEOTIDE SEQUENCE</scope>
    <source>
        <strain evidence="4">CLIB 1423</strain>
    </source>
</reference>
<dbReference type="EMBL" id="CAKXYY010000003">
    <property type="protein sequence ID" value="CAH2351514.1"/>
    <property type="molecule type" value="Genomic_DNA"/>
</dbReference>
<feature type="compositionally biased region" description="Acidic residues" evidence="2">
    <location>
        <begin position="287"/>
        <end position="317"/>
    </location>
</feature>
<evidence type="ECO:0000259" key="3">
    <source>
        <dbReference type="PROSITE" id="PS50858"/>
    </source>
</evidence>
<feature type="compositionally biased region" description="Basic and acidic residues" evidence="2">
    <location>
        <begin position="14"/>
        <end position="23"/>
    </location>
</feature>
<dbReference type="OrthoDB" id="73788at2759"/>
<feature type="coiled-coil region" evidence="1">
    <location>
        <begin position="59"/>
        <end position="143"/>
    </location>
</feature>
<evidence type="ECO:0000313" key="5">
    <source>
        <dbReference type="Proteomes" id="UP000837801"/>
    </source>
</evidence>
<dbReference type="InterPro" id="IPR005607">
    <property type="entry name" value="BSD_dom"/>
</dbReference>
<feature type="region of interest" description="Disordered" evidence="2">
    <location>
        <begin position="263"/>
        <end position="317"/>
    </location>
</feature>
<sequence length="317" mass="36231">MEYIEPSQTPVPEAKPEDKDAVNVKTEEAVHSIENEIAKTYNVVESQVSGLWSSASKNANELQEKYKLEERRKQLLSSLNNATTSINEKAKITENIHQIEDQLKNLTKQVDFKNLQSQANNALDKLDSKLEIVEKEAVKYASQFASFFSGIVSVNPVSTKTDDDLTQGETLFDRNVVSQNYGNSRYDTEIYKLHTTPSYYLEDDGSDAAELKDFQVDSKTEEIAGLLSKYPDTLEKLMNSLVPVKATYESFWFRYFKAESKLKESEAKRKELLSKKKKSEESKGDNGADEDDEDDDEEEFTWDDDEEEDEDESDKKK</sequence>
<dbReference type="PANTHER" id="PTHR16019">
    <property type="entry name" value="SYNAPSE-ASSOCIATED PROTEIN"/>
    <property type="match status" value="1"/>
</dbReference>
<dbReference type="AlphaFoldDB" id="A0A9P0VXG8"/>
<dbReference type="SMART" id="SM00751">
    <property type="entry name" value="BSD"/>
    <property type="match status" value="1"/>
</dbReference>
<name>A0A9P0VXG8_9ASCO</name>
<organism evidence="4 5">
    <name type="scientific">[Candida] railenensis</name>
    <dbReference type="NCBI Taxonomy" id="45579"/>
    <lineage>
        <taxon>Eukaryota</taxon>
        <taxon>Fungi</taxon>
        <taxon>Dikarya</taxon>
        <taxon>Ascomycota</taxon>
        <taxon>Saccharomycotina</taxon>
        <taxon>Pichiomycetes</taxon>
        <taxon>Debaryomycetaceae</taxon>
        <taxon>Kurtzmaniella</taxon>
    </lineage>
</organism>
<feature type="compositionally biased region" description="Polar residues" evidence="2">
    <location>
        <begin position="1"/>
        <end position="10"/>
    </location>
</feature>
<evidence type="ECO:0000256" key="1">
    <source>
        <dbReference type="SAM" id="Coils"/>
    </source>
</evidence>
<keyword evidence="5" id="KW-1185">Reference proteome</keyword>
<dbReference type="InterPro" id="IPR051494">
    <property type="entry name" value="BSD_domain-containing"/>
</dbReference>
<evidence type="ECO:0000256" key="2">
    <source>
        <dbReference type="SAM" id="MobiDB-lite"/>
    </source>
</evidence>
<feature type="domain" description="BSD" evidence="3">
    <location>
        <begin position="210"/>
        <end position="263"/>
    </location>
</feature>
<protein>
    <recommendedName>
        <fullName evidence="3">BSD domain-containing protein</fullName>
    </recommendedName>
</protein>
<dbReference type="SUPFAM" id="SSF140383">
    <property type="entry name" value="BSD domain-like"/>
    <property type="match status" value="1"/>
</dbReference>